<dbReference type="AlphaFoldDB" id="I2NRQ1"/>
<gene>
    <name evidence="1" type="ORF">HMPREF1051_0260</name>
</gene>
<sequence length="80" mass="9557">MSWWEFRGFWGILQRSQNKSGLPMTGMAFLQRSPVAWTLPAKRMPKWMFIRLLSDLDFLDSRFRGRSPRYLGYLKSVLIE</sequence>
<protein>
    <submittedName>
        <fullName evidence="1">Uncharacterized protein</fullName>
    </submittedName>
</protein>
<dbReference type="EMBL" id="AJMT01000107">
    <property type="protein sequence ID" value="EIG28512.1"/>
    <property type="molecule type" value="Genomic_DNA"/>
</dbReference>
<proteinExistence type="predicted"/>
<dbReference type="Proteomes" id="UP000004473">
    <property type="component" value="Unassembled WGS sequence"/>
</dbReference>
<dbReference type="PATRIC" id="fig|1095748.3.peg.1430"/>
<organism evidence="1 2">
    <name type="scientific">Neisseria sicca VK64</name>
    <dbReference type="NCBI Taxonomy" id="1095748"/>
    <lineage>
        <taxon>Bacteria</taxon>
        <taxon>Pseudomonadati</taxon>
        <taxon>Pseudomonadota</taxon>
        <taxon>Betaproteobacteria</taxon>
        <taxon>Neisseriales</taxon>
        <taxon>Neisseriaceae</taxon>
        <taxon>Neisseria</taxon>
    </lineage>
</organism>
<name>I2NRQ1_NEISI</name>
<reference evidence="1 2" key="1">
    <citation type="submission" date="2012-04" db="EMBL/GenBank/DDBJ databases">
        <authorList>
            <person name="Harkins D.M."/>
            <person name="Madupu R."/>
            <person name="Durkin A.S."/>
            <person name="Torralba M."/>
            <person name="Methe B."/>
            <person name="Sutton G.G."/>
            <person name="Nelson K.E."/>
        </authorList>
    </citation>
    <scope>NUCLEOTIDE SEQUENCE [LARGE SCALE GENOMIC DNA]</scope>
    <source>
        <strain evidence="1 2">VK64</strain>
    </source>
</reference>
<evidence type="ECO:0000313" key="2">
    <source>
        <dbReference type="Proteomes" id="UP000004473"/>
    </source>
</evidence>
<accession>I2NRQ1</accession>
<comment type="caution">
    <text evidence="1">The sequence shown here is derived from an EMBL/GenBank/DDBJ whole genome shotgun (WGS) entry which is preliminary data.</text>
</comment>
<evidence type="ECO:0000313" key="1">
    <source>
        <dbReference type="EMBL" id="EIG28512.1"/>
    </source>
</evidence>